<evidence type="ECO:0000259" key="7">
    <source>
        <dbReference type="Pfam" id="PF14322"/>
    </source>
</evidence>
<dbReference type="Pfam" id="PF14322">
    <property type="entry name" value="SusD-like_3"/>
    <property type="match status" value="1"/>
</dbReference>
<keyword evidence="4" id="KW-0472">Membrane</keyword>
<proteinExistence type="inferred from homology"/>
<evidence type="ECO:0000313" key="9">
    <source>
        <dbReference type="Proteomes" id="UP000309594"/>
    </source>
</evidence>
<dbReference type="InterPro" id="IPR033985">
    <property type="entry name" value="SusD-like_N"/>
</dbReference>
<dbReference type="GO" id="GO:0009279">
    <property type="term" value="C:cell outer membrane"/>
    <property type="evidence" value="ECO:0007669"/>
    <property type="project" value="UniProtKB-SubCell"/>
</dbReference>
<keyword evidence="5" id="KW-0998">Cell outer membrane</keyword>
<dbReference type="SUPFAM" id="SSF48452">
    <property type="entry name" value="TPR-like"/>
    <property type="match status" value="1"/>
</dbReference>
<dbReference type="AlphaFoldDB" id="A0A4U1GGR5"/>
<dbReference type="PROSITE" id="PS51257">
    <property type="entry name" value="PROKAR_LIPOPROTEIN"/>
    <property type="match status" value="1"/>
</dbReference>
<dbReference type="EMBL" id="SWDX01000003">
    <property type="protein sequence ID" value="TKC62200.1"/>
    <property type="molecule type" value="Genomic_DNA"/>
</dbReference>
<comment type="similarity">
    <text evidence="2">Belongs to the SusD family.</text>
</comment>
<evidence type="ECO:0000256" key="1">
    <source>
        <dbReference type="ARBA" id="ARBA00004442"/>
    </source>
</evidence>
<feature type="domain" description="RagB/SusD" evidence="6">
    <location>
        <begin position="314"/>
        <end position="459"/>
    </location>
</feature>
<dbReference type="CDD" id="cd08977">
    <property type="entry name" value="SusD"/>
    <property type="match status" value="1"/>
</dbReference>
<sequence>MKRIYFFVIVMVTGLGTLFSCKKFIEIDPPKNSLIPATVFKSNDLATSAILGIYQQMAALGFASGDAGSISTICALSADEFIGYQTNLKLVFENQISPEVSITNDLWTSSYKRIYDANAILEGLELEGGITPPVKIQLQGEAYFIRAFNYFYLVNLYGPVPLHLSTDYQLNSKAVRRPVNEIYDQIIKDLKAAELCLQDNYASTGRVRPNKATVHALLARTYLYLGDWANAEKYSTFILEKNSAYKLVGLDQIFLSNSLETIWQLMPAAGTNTPAGAFLILTGVVPPTFVSLRADFAEQAFESNDARKPAWVKSILANGTTYYYPFKYKVKSSATVSEYTTVFRLAEQFLIRSEARARQNNLIAAIDDLDAIRNRAGIPLMKVINPGISKENLLIAIQKERRVELFSEWGDRWLDLKRNGKSTAVLAPIKPNWKPDYVLYPIPYVEISRNRNITPNSGY</sequence>
<evidence type="ECO:0000313" key="8">
    <source>
        <dbReference type="EMBL" id="TKC62200.1"/>
    </source>
</evidence>
<evidence type="ECO:0000256" key="5">
    <source>
        <dbReference type="ARBA" id="ARBA00023237"/>
    </source>
</evidence>
<dbReference type="InterPro" id="IPR011990">
    <property type="entry name" value="TPR-like_helical_dom_sf"/>
</dbReference>
<accession>A0A4U1GGR5</accession>
<feature type="domain" description="SusD-like N-terminal" evidence="7">
    <location>
        <begin position="24"/>
        <end position="223"/>
    </location>
</feature>
<dbReference type="Pfam" id="PF07980">
    <property type="entry name" value="SusD_RagB"/>
    <property type="match status" value="1"/>
</dbReference>
<dbReference type="Proteomes" id="UP000309594">
    <property type="component" value="Unassembled WGS sequence"/>
</dbReference>
<comment type="subcellular location">
    <subcellularLocation>
        <location evidence="1">Cell outer membrane</location>
    </subcellularLocation>
</comment>
<gene>
    <name evidence="8" type="ORF">FBD94_08235</name>
</gene>
<dbReference type="InterPro" id="IPR012944">
    <property type="entry name" value="SusD_RagB_dom"/>
</dbReference>
<dbReference type="RefSeq" id="WP_136879850.1">
    <property type="nucleotide sequence ID" value="NZ_SWDX01000003.1"/>
</dbReference>
<comment type="caution">
    <text evidence="8">The sequence shown here is derived from an EMBL/GenBank/DDBJ whole genome shotgun (WGS) entry which is preliminary data.</text>
</comment>
<evidence type="ECO:0000256" key="2">
    <source>
        <dbReference type="ARBA" id="ARBA00006275"/>
    </source>
</evidence>
<organism evidence="8 9">
    <name type="scientific">Pedobacter hiemivivus</name>
    <dbReference type="NCBI Taxonomy" id="2530454"/>
    <lineage>
        <taxon>Bacteria</taxon>
        <taxon>Pseudomonadati</taxon>
        <taxon>Bacteroidota</taxon>
        <taxon>Sphingobacteriia</taxon>
        <taxon>Sphingobacteriales</taxon>
        <taxon>Sphingobacteriaceae</taxon>
        <taxon>Pedobacter</taxon>
    </lineage>
</organism>
<name>A0A4U1GGR5_9SPHI</name>
<evidence type="ECO:0000256" key="3">
    <source>
        <dbReference type="ARBA" id="ARBA00022729"/>
    </source>
</evidence>
<protein>
    <submittedName>
        <fullName evidence="8">RagB/SusD family nutrient uptake outer membrane protein</fullName>
    </submittedName>
</protein>
<evidence type="ECO:0000256" key="4">
    <source>
        <dbReference type="ARBA" id="ARBA00023136"/>
    </source>
</evidence>
<evidence type="ECO:0000259" key="6">
    <source>
        <dbReference type="Pfam" id="PF07980"/>
    </source>
</evidence>
<reference evidence="8 9" key="1">
    <citation type="submission" date="2019-04" db="EMBL/GenBank/DDBJ databases">
        <title>Pedobacter sp. RP-1-16 sp. nov., isolated from Arctic soil.</title>
        <authorList>
            <person name="Dahal R.H."/>
            <person name="Kim D.-U."/>
        </authorList>
    </citation>
    <scope>NUCLEOTIDE SEQUENCE [LARGE SCALE GENOMIC DNA]</scope>
    <source>
        <strain evidence="8 9">RP-1-16</strain>
    </source>
</reference>
<dbReference type="Gene3D" id="1.25.40.390">
    <property type="match status" value="1"/>
</dbReference>
<keyword evidence="3" id="KW-0732">Signal</keyword>